<proteinExistence type="predicted"/>
<keyword evidence="2 5" id="KW-0812">Transmembrane</keyword>
<feature type="transmembrane region" description="Helical" evidence="5">
    <location>
        <begin position="23"/>
        <end position="41"/>
    </location>
</feature>
<evidence type="ECO:0000256" key="3">
    <source>
        <dbReference type="ARBA" id="ARBA00022989"/>
    </source>
</evidence>
<dbReference type="OrthoDB" id="3066029at2759"/>
<evidence type="ECO:0000256" key="4">
    <source>
        <dbReference type="ARBA" id="ARBA00023136"/>
    </source>
</evidence>
<feature type="transmembrane region" description="Helical" evidence="5">
    <location>
        <begin position="208"/>
        <end position="232"/>
    </location>
</feature>
<dbReference type="PANTHER" id="PTHR23502">
    <property type="entry name" value="MAJOR FACILITATOR SUPERFAMILY"/>
    <property type="match status" value="1"/>
</dbReference>
<dbReference type="InterPro" id="IPR036259">
    <property type="entry name" value="MFS_trans_sf"/>
</dbReference>
<accession>A0A9P5Y215</accession>
<dbReference type="EMBL" id="MU150292">
    <property type="protein sequence ID" value="KAF9460890.1"/>
    <property type="molecule type" value="Genomic_DNA"/>
</dbReference>
<feature type="domain" description="Major facilitator superfamily (MFS) profile" evidence="6">
    <location>
        <begin position="1"/>
        <end position="374"/>
    </location>
</feature>
<gene>
    <name evidence="7" type="ORF">BDZ94DRAFT_1311100</name>
</gene>
<sequence length="390" mass="41759">MFASALGGLSGGSYSTYYGRKPVYLVGLSLVVVGSLGVAFARSIRELMFWRFFQTFGASPGISVGAGVIGDVYRLEQRGTAMGVFLAAVLLGPTLAPLAGGLAAHYASWRAMQLMLGLAGLLGFTTLYLVFPETSHPGSLGVYQAKASGIKPGRTYKFINPFRSLLLLRSPLLMSVSIATFLVLLTDFAMLTPMAYTLGKRYNIENEVFLGACFLPNGLGDIVGAPLAGRISDKLVVRYRERRGGVWYPEDRLRVTVFAAATFVPLSSLFFGLLHKYVGGTVGLVLNLICLFMNGVGVQMVLGPTSAYLVDIMHSRSAETIAANNGFRSALISAALAVTLPLIEWIGIAPAYAVFAILAWGGFGILWMVVRYGDRLRASNDVGFSSATNN</sequence>
<feature type="transmembrane region" description="Helical" evidence="5">
    <location>
        <begin position="84"/>
        <end position="106"/>
    </location>
</feature>
<organism evidence="7 8">
    <name type="scientific">Collybia nuda</name>
    <dbReference type="NCBI Taxonomy" id="64659"/>
    <lineage>
        <taxon>Eukaryota</taxon>
        <taxon>Fungi</taxon>
        <taxon>Dikarya</taxon>
        <taxon>Basidiomycota</taxon>
        <taxon>Agaricomycotina</taxon>
        <taxon>Agaricomycetes</taxon>
        <taxon>Agaricomycetidae</taxon>
        <taxon>Agaricales</taxon>
        <taxon>Tricholomatineae</taxon>
        <taxon>Clitocybaceae</taxon>
        <taxon>Collybia</taxon>
    </lineage>
</organism>
<comment type="caution">
    <text evidence="7">The sequence shown here is derived from an EMBL/GenBank/DDBJ whole genome shotgun (WGS) entry which is preliminary data.</text>
</comment>
<comment type="subcellular location">
    <subcellularLocation>
        <location evidence="1">Membrane</location>
        <topology evidence="1">Multi-pass membrane protein</topology>
    </subcellularLocation>
</comment>
<evidence type="ECO:0000256" key="5">
    <source>
        <dbReference type="SAM" id="Phobius"/>
    </source>
</evidence>
<dbReference type="Gene3D" id="1.20.1250.20">
    <property type="entry name" value="MFS general substrate transporter like domains"/>
    <property type="match status" value="1"/>
</dbReference>
<dbReference type="PANTHER" id="PTHR23502:SF64">
    <property type="entry name" value="TRANSPORTER, PUTATIVE (AFU_ORTHOLOGUE AFUA_3G11760)-RELATED"/>
    <property type="match status" value="1"/>
</dbReference>
<evidence type="ECO:0000259" key="6">
    <source>
        <dbReference type="PROSITE" id="PS50850"/>
    </source>
</evidence>
<dbReference type="PROSITE" id="PS50850">
    <property type="entry name" value="MFS"/>
    <property type="match status" value="1"/>
</dbReference>
<dbReference type="InterPro" id="IPR020846">
    <property type="entry name" value="MFS_dom"/>
</dbReference>
<dbReference type="InterPro" id="IPR011701">
    <property type="entry name" value="MFS"/>
</dbReference>
<feature type="transmembrane region" description="Helical" evidence="5">
    <location>
        <begin position="349"/>
        <end position="370"/>
    </location>
</feature>
<dbReference type="GO" id="GO:0022857">
    <property type="term" value="F:transmembrane transporter activity"/>
    <property type="evidence" value="ECO:0007669"/>
    <property type="project" value="InterPro"/>
</dbReference>
<keyword evidence="8" id="KW-1185">Reference proteome</keyword>
<feature type="transmembrane region" description="Helical" evidence="5">
    <location>
        <begin position="286"/>
        <end position="310"/>
    </location>
</feature>
<dbReference type="SUPFAM" id="SSF103473">
    <property type="entry name" value="MFS general substrate transporter"/>
    <property type="match status" value="1"/>
</dbReference>
<name>A0A9P5Y215_9AGAR</name>
<evidence type="ECO:0000313" key="7">
    <source>
        <dbReference type="EMBL" id="KAF9460890.1"/>
    </source>
</evidence>
<reference evidence="7" key="1">
    <citation type="submission" date="2020-11" db="EMBL/GenBank/DDBJ databases">
        <authorList>
            <consortium name="DOE Joint Genome Institute"/>
            <person name="Ahrendt S."/>
            <person name="Riley R."/>
            <person name="Andreopoulos W."/>
            <person name="Labutti K."/>
            <person name="Pangilinan J."/>
            <person name="Ruiz-Duenas F.J."/>
            <person name="Barrasa J.M."/>
            <person name="Sanchez-Garcia M."/>
            <person name="Camarero S."/>
            <person name="Miyauchi S."/>
            <person name="Serrano A."/>
            <person name="Linde D."/>
            <person name="Babiker R."/>
            <person name="Drula E."/>
            <person name="Ayuso-Fernandez I."/>
            <person name="Pacheco R."/>
            <person name="Padilla G."/>
            <person name="Ferreira P."/>
            <person name="Barriuso J."/>
            <person name="Kellner H."/>
            <person name="Castanera R."/>
            <person name="Alfaro M."/>
            <person name="Ramirez L."/>
            <person name="Pisabarro A.G."/>
            <person name="Kuo A."/>
            <person name="Tritt A."/>
            <person name="Lipzen A."/>
            <person name="He G."/>
            <person name="Yan M."/>
            <person name="Ng V."/>
            <person name="Cullen D."/>
            <person name="Martin F."/>
            <person name="Rosso M.-N."/>
            <person name="Henrissat B."/>
            <person name="Hibbett D."/>
            <person name="Martinez A.T."/>
            <person name="Grigoriev I.V."/>
        </authorList>
    </citation>
    <scope>NUCLEOTIDE SEQUENCE</scope>
    <source>
        <strain evidence="7">CBS 247.69</strain>
    </source>
</reference>
<feature type="transmembrane region" description="Helical" evidence="5">
    <location>
        <begin position="253"/>
        <end position="274"/>
    </location>
</feature>
<protein>
    <submittedName>
        <fullName evidence="7">MFS general substrate transporter</fullName>
    </submittedName>
</protein>
<dbReference type="Proteomes" id="UP000807353">
    <property type="component" value="Unassembled WGS sequence"/>
</dbReference>
<evidence type="ECO:0000256" key="1">
    <source>
        <dbReference type="ARBA" id="ARBA00004141"/>
    </source>
</evidence>
<feature type="transmembrane region" description="Helical" evidence="5">
    <location>
        <begin position="172"/>
        <end position="196"/>
    </location>
</feature>
<dbReference type="AlphaFoldDB" id="A0A9P5Y215"/>
<feature type="transmembrane region" description="Helical" evidence="5">
    <location>
        <begin position="112"/>
        <end position="131"/>
    </location>
</feature>
<keyword evidence="3 5" id="KW-1133">Transmembrane helix</keyword>
<evidence type="ECO:0000313" key="8">
    <source>
        <dbReference type="Proteomes" id="UP000807353"/>
    </source>
</evidence>
<dbReference type="GO" id="GO:0005886">
    <property type="term" value="C:plasma membrane"/>
    <property type="evidence" value="ECO:0007669"/>
    <property type="project" value="TreeGrafter"/>
</dbReference>
<keyword evidence="4 5" id="KW-0472">Membrane</keyword>
<evidence type="ECO:0000256" key="2">
    <source>
        <dbReference type="ARBA" id="ARBA00022692"/>
    </source>
</evidence>
<dbReference type="Pfam" id="PF07690">
    <property type="entry name" value="MFS_1"/>
    <property type="match status" value="1"/>
</dbReference>